<comment type="caution">
    <text evidence="1">The sequence shown here is derived from an EMBL/GenBank/DDBJ whole genome shotgun (WGS) entry which is preliminary data.</text>
</comment>
<protein>
    <submittedName>
        <fullName evidence="1">Uncharacterized protein</fullName>
    </submittedName>
</protein>
<dbReference type="Proteomes" id="UP000580718">
    <property type="component" value="Unassembled WGS sequence"/>
</dbReference>
<dbReference type="EMBL" id="JACIBU010000001">
    <property type="protein sequence ID" value="MBB3676236.1"/>
    <property type="molecule type" value="Genomic_DNA"/>
</dbReference>
<sequence length="41" mass="4575">MTDSLIIALWGLLAIGVNTAVGRWCRRPREQRSAPPGDLQR</sequence>
<dbReference type="AlphaFoldDB" id="A0A839Y4K0"/>
<evidence type="ECO:0000313" key="1">
    <source>
        <dbReference type="EMBL" id="MBB3676236.1"/>
    </source>
</evidence>
<organism evidence="1 2">
    <name type="scientific">Modestobacter versicolor</name>
    <dbReference type="NCBI Taxonomy" id="429133"/>
    <lineage>
        <taxon>Bacteria</taxon>
        <taxon>Bacillati</taxon>
        <taxon>Actinomycetota</taxon>
        <taxon>Actinomycetes</taxon>
        <taxon>Geodermatophilales</taxon>
        <taxon>Geodermatophilaceae</taxon>
        <taxon>Modestobacter</taxon>
    </lineage>
</organism>
<gene>
    <name evidence="1" type="ORF">FHX36_001971</name>
</gene>
<proteinExistence type="predicted"/>
<dbReference type="RefSeq" id="WP_258372911.1">
    <property type="nucleotide sequence ID" value="NZ_JACIBU010000001.1"/>
</dbReference>
<evidence type="ECO:0000313" key="2">
    <source>
        <dbReference type="Proteomes" id="UP000580718"/>
    </source>
</evidence>
<reference evidence="1 2" key="1">
    <citation type="submission" date="2020-08" db="EMBL/GenBank/DDBJ databases">
        <title>Sequencing the genomes of 1000 actinobacteria strains.</title>
        <authorList>
            <person name="Klenk H.-P."/>
        </authorList>
    </citation>
    <scope>NUCLEOTIDE SEQUENCE [LARGE SCALE GENOMIC DNA]</scope>
    <source>
        <strain evidence="1 2">DSM 16678</strain>
    </source>
</reference>
<name>A0A839Y4K0_9ACTN</name>
<accession>A0A839Y4K0</accession>